<dbReference type="Proteomes" id="UP001163831">
    <property type="component" value="Chromosome"/>
</dbReference>
<accession>A0ABY6GKZ6</accession>
<keyword evidence="3" id="KW-1185">Reference proteome</keyword>
<protein>
    <submittedName>
        <fullName evidence="2">Dienelactone hydrolase family protein</fullName>
    </submittedName>
</protein>
<reference evidence="2" key="1">
    <citation type="submission" date="2022-10" db="EMBL/GenBank/DDBJ databases">
        <title>Candidatus Kirkpatrella diaphorinas gen. nov., sp. nov., an uncultured endosymbiont identified in a population of Diaphorina citri from Hawaii.</title>
        <authorList>
            <person name="Henry E.M."/>
            <person name="Carlson C.R."/>
            <person name="Kuo Y.-W."/>
        </authorList>
    </citation>
    <scope>NUCLEOTIDE SEQUENCE</scope>
    <source>
        <strain evidence="2">CADCRV1</strain>
    </source>
</reference>
<evidence type="ECO:0000259" key="1">
    <source>
        <dbReference type="Pfam" id="PF01738"/>
    </source>
</evidence>
<dbReference type="InterPro" id="IPR002925">
    <property type="entry name" value="Dienelactn_hydro"/>
</dbReference>
<dbReference type="PANTHER" id="PTHR46623">
    <property type="entry name" value="CARBOXYMETHYLENEBUTENOLIDASE-RELATED"/>
    <property type="match status" value="1"/>
</dbReference>
<dbReference type="RefSeq" id="WP_319807721.1">
    <property type="nucleotide sequence ID" value="NZ_CP107052.1"/>
</dbReference>
<name>A0ABY6GKZ6_9PROT</name>
<dbReference type="SUPFAM" id="SSF53474">
    <property type="entry name" value="alpha/beta-Hydrolases"/>
    <property type="match status" value="1"/>
</dbReference>
<dbReference type="Pfam" id="PF01738">
    <property type="entry name" value="DLH"/>
    <property type="match status" value="1"/>
</dbReference>
<dbReference type="PANTHER" id="PTHR46623:SF6">
    <property type="entry name" value="ALPHA_BETA-HYDROLASES SUPERFAMILY PROTEIN"/>
    <property type="match status" value="1"/>
</dbReference>
<keyword evidence="2" id="KW-0378">Hydrolase</keyword>
<proteinExistence type="predicted"/>
<dbReference type="Gene3D" id="3.40.50.1820">
    <property type="entry name" value="alpha/beta hydrolase"/>
    <property type="match status" value="1"/>
</dbReference>
<sequence>MSRIKTLTASDGHHLSAYIAGDADAERAIVVIQEAFGVTPYIRSVCDRLAEMGYHAIAPALYDRVERDLVLAYEGDGLKRALETYASCDQADALLDVTAAADYLHQAGHKRVGAIGFCWGGLLSWRMATQTQKLQAAVSWYGGGIAGESHAAPHCPVQLHFGGQDAHIPHTDILTIRQNQPDLELFVYDQADHGFGCFDRSSYNEDAASLAWQRSMDFLSQHI</sequence>
<feature type="domain" description="Dienelactone hydrolase" evidence="1">
    <location>
        <begin position="16"/>
        <end position="222"/>
    </location>
</feature>
<dbReference type="InterPro" id="IPR029058">
    <property type="entry name" value="AB_hydrolase_fold"/>
</dbReference>
<dbReference type="InterPro" id="IPR051049">
    <property type="entry name" value="Dienelactone_hydrolase-like"/>
</dbReference>
<organism evidence="2 3">
    <name type="scientific">Candidatus Kirkpatrickella diaphorinae</name>
    <dbReference type="NCBI Taxonomy" id="2984322"/>
    <lineage>
        <taxon>Bacteria</taxon>
        <taxon>Pseudomonadati</taxon>
        <taxon>Pseudomonadota</taxon>
        <taxon>Alphaproteobacteria</taxon>
        <taxon>Acetobacterales</taxon>
        <taxon>Acetobacteraceae</taxon>
        <taxon>Candidatus Kirkpatrickella</taxon>
    </lineage>
</organism>
<evidence type="ECO:0000313" key="3">
    <source>
        <dbReference type="Proteomes" id="UP001163831"/>
    </source>
</evidence>
<dbReference type="EMBL" id="CP107052">
    <property type="protein sequence ID" value="UYH52125.1"/>
    <property type="molecule type" value="Genomic_DNA"/>
</dbReference>
<evidence type="ECO:0000313" key="2">
    <source>
        <dbReference type="EMBL" id="UYH52125.1"/>
    </source>
</evidence>
<dbReference type="GO" id="GO:0016787">
    <property type="term" value="F:hydrolase activity"/>
    <property type="evidence" value="ECO:0007669"/>
    <property type="project" value="UniProtKB-KW"/>
</dbReference>
<gene>
    <name evidence="2" type="ORF">N5W20_04535</name>
</gene>